<dbReference type="SUPFAM" id="SSF53613">
    <property type="entry name" value="Ribokinase-like"/>
    <property type="match status" value="1"/>
</dbReference>
<evidence type="ECO:0000256" key="7">
    <source>
        <dbReference type="SAM" id="MobiDB-lite"/>
    </source>
</evidence>
<evidence type="ECO:0000256" key="4">
    <source>
        <dbReference type="ARBA" id="ARBA00022741"/>
    </source>
</evidence>
<evidence type="ECO:0000313" key="10">
    <source>
        <dbReference type="Proteomes" id="UP000192927"/>
    </source>
</evidence>
<dbReference type="PANTHER" id="PTHR10534">
    <property type="entry name" value="PYRIDOXAL KINASE"/>
    <property type="match status" value="1"/>
</dbReference>
<keyword evidence="10" id="KW-1185">Reference proteome</keyword>
<evidence type="ECO:0000256" key="3">
    <source>
        <dbReference type="ARBA" id="ARBA00022679"/>
    </source>
</evidence>
<sequence length="385" mass="42423">MSTDLPVPETRVLAIASHVVYGYVGNTMAVFVMQSLGCEVAALNTVQFSNHKAYKQVKGTIASGEEIRDIYEGLKQSYLTDFDIMLSGYAPSAEAVGAIGSIGRDLKLKGINKSGSFFWVLDPVMGDQGRLYVNEDVVPAYKNLLHDTDLILPNQFEAELLSEQKIICLDSLAEAVTVLHKRYRIPHIVVTSVRLEESSGTISVVGSTIRTDSTPRLFKIDVPAIDCFFSGTGDMFAALTVVRLREAVAAAKLGSTRSWISPDDVEATDLPLARATEKVLASMQVVLEKTKTARDEALERMSGPLGTLERERDSEKRLHLRKTKAAEVRVVRNVADLKEPKVVFRAEAFDGKESDDARPNAEDIERDDGCSEKEEVNDDHKEESK</sequence>
<dbReference type="NCBIfam" id="TIGR00687">
    <property type="entry name" value="pyridox_kin"/>
    <property type="match status" value="1"/>
</dbReference>
<evidence type="ECO:0000313" key="9">
    <source>
        <dbReference type="EMBL" id="SLM34389.1"/>
    </source>
</evidence>
<name>A0A1W5CUP2_9LECA</name>
<accession>A0A1W5CUP2</accession>
<evidence type="ECO:0000256" key="6">
    <source>
        <dbReference type="ARBA" id="ARBA00022840"/>
    </source>
</evidence>
<dbReference type="Pfam" id="PF08543">
    <property type="entry name" value="Phos_pyr_kin"/>
    <property type="match status" value="1"/>
</dbReference>
<protein>
    <recommendedName>
        <fullName evidence="2">pyridoxal kinase</fullName>
        <ecNumber evidence="2">2.7.1.35</ecNumber>
    </recommendedName>
</protein>
<dbReference type="GO" id="GO:0009443">
    <property type="term" value="P:pyridoxal 5'-phosphate salvage"/>
    <property type="evidence" value="ECO:0007669"/>
    <property type="project" value="InterPro"/>
</dbReference>
<dbReference type="InterPro" id="IPR004625">
    <property type="entry name" value="PyrdxlKinase"/>
</dbReference>
<keyword evidence="4" id="KW-0547">Nucleotide-binding</keyword>
<keyword evidence="5 9" id="KW-0418">Kinase</keyword>
<dbReference type="GO" id="GO:0008478">
    <property type="term" value="F:pyridoxal kinase activity"/>
    <property type="evidence" value="ECO:0007669"/>
    <property type="project" value="UniProtKB-EC"/>
</dbReference>
<feature type="domain" description="Pyridoxamine kinase/Phosphomethylpyrimidine kinase" evidence="8">
    <location>
        <begin position="113"/>
        <end position="242"/>
    </location>
</feature>
<dbReference type="GO" id="GO:0005829">
    <property type="term" value="C:cytosol"/>
    <property type="evidence" value="ECO:0007669"/>
    <property type="project" value="TreeGrafter"/>
</dbReference>
<dbReference type="EMBL" id="FWEW01000275">
    <property type="protein sequence ID" value="SLM34389.1"/>
    <property type="molecule type" value="Genomic_DNA"/>
</dbReference>
<evidence type="ECO:0000256" key="5">
    <source>
        <dbReference type="ARBA" id="ARBA00022777"/>
    </source>
</evidence>
<dbReference type="GO" id="GO:0005524">
    <property type="term" value="F:ATP binding"/>
    <property type="evidence" value="ECO:0007669"/>
    <property type="project" value="UniProtKB-KW"/>
</dbReference>
<proteinExistence type="inferred from homology"/>
<evidence type="ECO:0000259" key="8">
    <source>
        <dbReference type="Pfam" id="PF08543"/>
    </source>
</evidence>
<dbReference type="PANTHER" id="PTHR10534:SF2">
    <property type="entry name" value="PYRIDOXAL KINASE"/>
    <property type="match status" value="1"/>
</dbReference>
<evidence type="ECO:0000256" key="1">
    <source>
        <dbReference type="ARBA" id="ARBA00008805"/>
    </source>
</evidence>
<evidence type="ECO:0000256" key="2">
    <source>
        <dbReference type="ARBA" id="ARBA00012104"/>
    </source>
</evidence>
<organism evidence="9 10">
    <name type="scientific">Lasallia pustulata</name>
    <dbReference type="NCBI Taxonomy" id="136370"/>
    <lineage>
        <taxon>Eukaryota</taxon>
        <taxon>Fungi</taxon>
        <taxon>Dikarya</taxon>
        <taxon>Ascomycota</taxon>
        <taxon>Pezizomycotina</taxon>
        <taxon>Lecanoromycetes</taxon>
        <taxon>OSLEUM clade</taxon>
        <taxon>Umbilicariomycetidae</taxon>
        <taxon>Umbilicariales</taxon>
        <taxon>Umbilicariaceae</taxon>
        <taxon>Lasallia</taxon>
    </lineage>
</organism>
<dbReference type="CDD" id="cd01173">
    <property type="entry name" value="pyridoxal_pyridoxamine_kinase"/>
    <property type="match status" value="1"/>
</dbReference>
<dbReference type="EC" id="2.7.1.35" evidence="2"/>
<dbReference type="AlphaFoldDB" id="A0A1W5CUP2"/>
<dbReference type="Proteomes" id="UP000192927">
    <property type="component" value="Unassembled WGS sequence"/>
</dbReference>
<feature type="region of interest" description="Disordered" evidence="7">
    <location>
        <begin position="349"/>
        <end position="385"/>
    </location>
</feature>
<dbReference type="Gene3D" id="3.40.1190.20">
    <property type="match status" value="1"/>
</dbReference>
<keyword evidence="6" id="KW-0067">ATP-binding</keyword>
<keyword evidence="3" id="KW-0808">Transferase</keyword>
<comment type="similarity">
    <text evidence="1">Belongs to the pyridoxine kinase family.</text>
</comment>
<reference evidence="10" key="1">
    <citation type="submission" date="2017-03" db="EMBL/GenBank/DDBJ databases">
        <authorList>
            <person name="Sharma R."/>
            <person name="Thines M."/>
        </authorList>
    </citation>
    <scope>NUCLEOTIDE SEQUENCE [LARGE SCALE GENOMIC DNA]</scope>
</reference>
<dbReference type="InterPro" id="IPR013749">
    <property type="entry name" value="PM/HMP-P_kinase-1"/>
</dbReference>
<dbReference type="InterPro" id="IPR029056">
    <property type="entry name" value="Ribokinase-like"/>
</dbReference>